<keyword evidence="6" id="KW-0902">Two-component regulatory system</keyword>
<evidence type="ECO:0000256" key="3">
    <source>
        <dbReference type="ARBA" id="ARBA00022741"/>
    </source>
</evidence>
<dbReference type="SMART" id="SM00065">
    <property type="entry name" value="GAF"/>
    <property type="match status" value="3"/>
</dbReference>
<dbReference type="SUPFAM" id="SSF55874">
    <property type="entry name" value="ATPase domain of HSP90 chaperone/DNA topoisomerase II/histidine kinase"/>
    <property type="match status" value="1"/>
</dbReference>
<dbReference type="InterPro" id="IPR029016">
    <property type="entry name" value="GAF-like_dom_sf"/>
</dbReference>
<dbReference type="Gene3D" id="3.30.565.10">
    <property type="entry name" value="Histidine kinase-like ATPase, C-terminal domain"/>
    <property type="match status" value="1"/>
</dbReference>
<proteinExistence type="predicted"/>
<feature type="domain" description="Histidine kinase" evidence="7">
    <location>
        <begin position="579"/>
        <end position="793"/>
    </location>
</feature>
<evidence type="ECO:0000256" key="1">
    <source>
        <dbReference type="ARBA" id="ARBA00022553"/>
    </source>
</evidence>
<dbReference type="PANTHER" id="PTHR43065:SF10">
    <property type="entry name" value="PEROXIDE STRESS-ACTIVATED HISTIDINE KINASE MAK3"/>
    <property type="match status" value="1"/>
</dbReference>
<dbReference type="Pfam" id="PF01590">
    <property type="entry name" value="GAF"/>
    <property type="match status" value="2"/>
</dbReference>
<dbReference type="InterPro" id="IPR036890">
    <property type="entry name" value="HATPase_C_sf"/>
</dbReference>
<dbReference type="InterPro" id="IPR004358">
    <property type="entry name" value="Sig_transdc_His_kin-like_C"/>
</dbReference>
<evidence type="ECO:0000256" key="4">
    <source>
        <dbReference type="ARBA" id="ARBA00022777"/>
    </source>
</evidence>
<keyword evidence="2" id="KW-0808">Transferase</keyword>
<dbReference type="SUPFAM" id="SSF47384">
    <property type="entry name" value="Homodimeric domain of signal transducing histidine kinase"/>
    <property type="match status" value="1"/>
</dbReference>
<keyword evidence="5" id="KW-0067">ATP-binding</keyword>
<dbReference type="InterPro" id="IPR003661">
    <property type="entry name" value="HisK_dim/P_dom"/>
</dbReference>
<dbReference type="Pfam" id="PF00512">
    <property type="entry name" value="HisKA"/>
    <property type="match status" value="1"/>
</dbReference>
<keyword evidence="3" id="KW-0547">Nucleotide-binding</keyword>
<keyword evidence="1" id="KW-0597">Phosphoprotein</keyword>
<gene>
    <name evidence="8" type="ORF">MNBD_NITROSPINAE02-1035</name>
</gene>
<evidence type="ECO:0000259" key="7">
    <source>
        <dbReference type="PROSITE" id="PS50109"/>
    </source>
</evidence>
<organism evidence="8">
    <name type="scientific">hydrothermal vent metagenome</name>
    <dbReference type="NCBI Taxonomy" id="652676"/>
    <lineage>
        <taxon>unclassified sequences</taxon>
        <taxon>metagenomes</taxon>
        <taxon>ecological metagenomes</taxon>
    </lineage>
</organism>
<accession>A0A3B1C574</accession>
<dbReference type="PANTHER" id="PTHR43065">
    <property type="entry name" value="SENSOR HISTIDINE KINASE"/>
    <property type="match status" value="1"/>
</dbReference>
<dbReference type="Gene3D" id="1.10.287.130">
    <property type="match status" value="1"/>
</dbReference>
<evidence type="ECO:0000256" key="5">
    <source>
        <dbReference type="ARBA" id="ARBA00022840"/>
    </source>
</evidence>
<protein>
    <submittedName>
        <fullName evidence="8">Sensor histidine kinase</fullName>
    </submittedName>
</protein>
<dbReference type="GO" id="GO:0000155">
    <property type="term" value="F:phosphorelay sensor kinase activity"/>
    <property type="evidence" value="ECO:0007669"/>
    <property type="project" value="InterPro"/>
</dbReference>
<dbReference type="InterPro" id="IPR003018">
    <property type="entry name" value="GAF"/>
</dbReference>
<dbReference type="EMBL" id="UOGE01000037">
    <property type="protein sequence ID" value="VAX18998.1"/>
    <property type="molecule type" value="Genomic_DNA"/>
</dbReference>
<reference evidence="8" key="1">
    <citation type="submission" date="2018-06" db="EMBL/GenBank/DDBJ databases">
        <authorList>
            <person name="Zhirakovskaya E."/>
        </authorList>
    </citation>
    <scope>NUCLEOTIDE SEQUENCE</scope>
</reference>
<dbReference type="AlphaFoldDB" id="A0A3B1C574"/>
<dbReference type="SUPFAM" id="SSF55781">
    <property type="entry name" value="GAF domain-like"/>
    <property type="match status" value="3"/>
</dbReference>
<dbReference type="InterPro" id="IPR005467">
    <property type="entry name" value="His_kinase_dom"/>
</dbReference>
<sequence>MSGECDDASIKSEAIDPEIYLKALLDDTIETITRAVSCDACAILLIDQNQDTMTVKAQMGFHDSILSSVRLPKGSGICWRLFNERRPVSVSKMSEEPDFLDFPGSGIERYQSLLGIHIEEGDEFIGAICIHNIEPRGFTESEISKLQKISERVSGAIKTAWSFERLREETRVLSFLQEMTHLVNSTNEIGAIANHVTAHTNRLTGARETYIWLVGPSGDPEELLVSGDNADDGWLKPVREGPAREAVRIMESIKIDDIASSRFDGLERVAKNSMILCPMIFNNKVKGVILLADRVTGLQNFFSPFTSEEARTLSYIAQTAAQAIDRAQTNLRLESALDRNSKNVRELSILFQLSMATKRALKLGDLLRVILSCVTVGEGLGFNRSIIFMVNENNGILEGKMGLGPDSGNEAERIWNKIDKEEVESYGLVEWLINRDPYEVENSGFHHMALTLGFPLSDNCAITRAIAKGSAVNVDGDYEMTAKDMECARILGCARFAVVPLVARDKPTGAILVDNLYNDKPITGEQIALLTRFAIPAAWAIENIKLVERLSVINKELFSLDRHIARVERLSALGEVTAEMAHEIRNPLVSIGGFARLLNKEITDLESAKKYAAIILEKTEKLESLLENTLSISRETPIKKERADINQIVRETMDFHWSAISEKGIETMFDLDPHLKEVNIDHAHIRQVIINLLLNAIEAMSCMKHSLKKTITIKTLQAPGQKDHVQIRIGDTGGGIAKRDCGDVFSPFFTTKPDGTGLGLSLCKKLVHTHHGSIEIDNKPGDGVTFTITLPCD</sequence>
<dbReference type="SMART" id="SM00387">
    <property type="entry name" value="HATPase_c"/>
    <property type="match status" value="1"/>
</dbReference>
<dbReference type="InterPro" id="IPR036097">
    <property type="entry name" value="HisK_dim/P_sf"/>
</dbReference>
<evidence type="ECO:0000256" key="2">
    <source>
        <dbReference type="ARBA" id="ARBA00022679"/>
    </source>
</evidence>
<dbReference type="SMART" id="SM00388">
    <property type="entry name" value="HisKA"/>
    <property type="match status" value="1"/>
</dbReference>
<dbReference type="Gene3D" id="3.30.450.40">
    <property type="match status" value="3"/>
</dbReference>
<dbReference type="InterPro" id="IPR003594">
    <property type="entry name" value="HATPase_dom"/>
</dbReference>
<name>A0A3B1C574_9ZZZZ</name>
<dbReference type="PROSITE" id="PS50109">
    <property type="entry name" value="HIS_KIN"/>
    <property type="match status" value="1"/>
</dbReference>
<evidence type="ECO:0000313" key="8">
    <source>
        <dbReference type="EMBL" id="VAX18998.1"/>
    </source>
</evidence>
<keyword evidence="4 8" id="KW-0418">Kinase</keyword>
<dbReference type="Pfam" id="PF13185">
    <property type="entry name" value="GAF_2"/>
    <property type="match status" value="1"/>
</dbReference>
<dbReference type="GO" id="GO:0005524">
    <property type="term" value="F:ATP binding"/>
    <property type="evidence" value="ECO:0007669"/>
    <property type="project" value="UniProtKB-KW"/>
</dbReference>
<dbReference type="CDD" id="cd00082">
    <property type="entry name" value="HisKA"/>
    <property type="match status" value="1"/>
</dbReference>
<evidence type="ECO:0000256" key="6">
    <source>
        <dbReference type="ARBA" id="ARBA00023012"/>
    </source>
</evidence>
<dbReference type="PRINTS" id="PR00344">
    <property type="entry name" value="BCTRLSENSOR"/>
</dbReference>
<dbReference type="Pfam" id="PF02518">
    <property type="entry name" value="HATPase_c"/>
    <property type="match status" value="1"/>
</dbReference>